<feature type="transmembrane region" description="Helical" evidence="1">
    <location>
        <begin position="73"/>
        <end position="93"/>
    </location>
</feature>
<feature type="transmembrane region" description="Helical" evidence="1">
    <location>
        <begin position="16"/>
        <end position="37"/>
    </location>
</feature>
<keyword evidence="1" id="KW-1133">Transmembrane helix</keyword>
<keyword evidence="1" id="KW-0472">Membrane</keyword>
<gene>
    <name evidence="2" type="ORF">METZ01_LOCUS171057</name>
</gene>
<feature type="non-terminal residue" evidence="2">
    <location>
        <position position="1"/>
    </location>
</feature>
<accession>A0A382BYR4</accession>
<proteinExistence type="predicted"/>
<evidence type="ECO:0008006" key="3">
    <source>
        <dbReference type="Google" id="ProtNLM"/>
    </source>
</evidence>
<organism evidence="2">
    <name type="scientific">marine metagenome</name>
    <dbReference type="NCBI Taxonomy" id="408172"/>
    <lineage>
        <taxon>unclassified sequences</taxon>
        <taxon>metagenomes</taxon>
        <taxon>ecological metagenomes</taxon>
    </lineage>
</organism>
<reference evidence="2" key="1">
    <citation type="submission" date="2018-05" db="EMBL/GenBank/DDBJ databases">
        <authorList>
            <person name="Lanie J.A."/>
            <person name="Ng W.-L."/>
            <person name="Kazmierczak K.M."/>
            <person name="Andrzejewski T.M."/>
            <person name="Davidsen T.M."/>
            <person name="Wayne K.J."/>
            <person name="Tettelin H."/>
            <person name="Glass J.I."/>
            <person name="Rusch D."/>
            <person name="Podicherti R."/>
            <person name="Tsui H.-C.T."/>
            <person name="Winkler M.E."/>
        </authorList>
    </citation>
    <scope>NUCLEOTIDE SEQUENCE</scope>
</reference>
<protein>
    <recommendedName>
        <fullName evidence="3">ATP synthase subunit I</fullName>
    </recommendedName>
</protein>
<feature type="transmembrane region" description="Helical" evidence="1">
    <location>
        <begin position="99"/>
        <end position="118"/>
    </location>
</feature>
<sequence>VESVSGQPEKRIANHLALRALWVSPLFLILSAIGWGLSGAVSALLALVLVSFNFLAGAAIITRSVKISPNMLYGSVLGGYVVRLAILTGVVMSVRSFDWFDTVPFAMTLLVTHLGLLATETRYISASLAYPDLKPTSSKEIR</sequence>
<feature type="transmembrane region" description="Helical" evidence="1">
    <location>
        <begin position="43"/>
        <end position="61"/>
    </location>
</feature>
<evidence type="ECO:0000313" key="2">
    <source>
        <dbReference type="EMBL" id="SVB18203.1"/>
    </source>
</evidence>
<name>A0A382BYR4_9ZZZZ</name>
<keyword evidence="1" id="KW-0812">Transmembrane</keyword>
<dbReference type="AlphaFoldDB" id="A0A382BYR4"/>
<dbReference type="EMBL" id="UINC01031716">
    <property type="protein sequence ID" value="SVB18203.1"/>
    <property type="molecule type" value="Genomic_DNA"/>
</dbReference>
<evidence type="ECO:0000256" key="1">
    <source>
        <dbReference type="SAM" id="Phobius"/>
    </source>
</evidence>